<dbReference type="Proteomes" id="UP001500902">
    <property type="component" value="Unassembled WGS sequence"/>
</dbReference>
<accession>A0ABP7BLV6</accession>
<protein>
    <submittedName>
        <fullName evidence="1">Uncharacterized protein</fullName>
    </submittedName>
</protein>
<keyword evidence="2" id="KW-1185">Reference proteome</keyword>
<sequence length="82" mass="9045">MFRDQLSPGARRAHPLVQVSELIQEALVNLFPLPVGSVLDGAALLGVRRVRRLEDSTVEITELQPDSDNVRLPLTPCRPAHP</sequence>
<evidence type="ECO:0000313" key="2">
    <source>
        <dbReference type="Proteomes" id="UP001500902"/>
    </source>
</evidence>
<organism evidence="1 2">
    <name type="scientific">Nonomuraea antimicrobica</name>
    <dbReference type="NCBI Taxonomy" id="561173"/>
    <lineage>
        <taxon>Bacteria</taxon>
        <taxon>Bacillati</taxon>
        <taxon>Actinomycetota</taxon>
        <taxon>Actinomycetes</taxon>
        <taxon>Streptosporangiales</taxon>
        <taxon>Streptosporangiaceae</taxon>
        <taxon>Nonomuraea</taxon>
    </lineage>
</organism>
<dbReference type="EMBL" id="BAAAZP010000057">
    <property type="protein sequence ID" value="GAA3664518.1"/>
    <property type="molecule type" value="Genomic_DNA"/>
</dbReference>
<proteinExistence type="predicted"/>
<evidence type="ECO:0000313" key="1">
    <source>
        <dbReference type="EMBL" id="GAA3664518.1"/>
    </source>
</evidence>
<name>A0ABP7BLV6_9ACTN</name>
<gene>
    <name evidence="1" type="ORF">GCM10022224_030750</name>
</gene>
<comment type="caution">
    <text evidence="1">The sequence shown here is derived from an EMBL/GenBank/DDBJ whole genome shotgun (WGS) entry which is preliminary data.</text>
</comment>
<reference evidence="2" key="1">
    <citation type="journal article" date="2019" name="Int. J. Syst. Evol. Microbiol.">
        <title>The Global Catalogue of Microorganisms (GCM) 10K type strain sequencing project: providing services to taxonomists for standard genome sequencing and annotation.</title>
        <authorList>
            <consortium name="The Broad Institute Genomics Platform"/>
            <consortium name="The Broad Institute Genome Sequencing Center for Infectious Disease"/>
            <person name="Wu L."/>
            <person name="Ma J."/>
        </authorList>
    </citation>
    <scope>NUCLEOTIDE SEQUENCE [LARGE SCALE GENOMIC DNA]</scope>
    <source>
        <strain evidence="2">JCM 16904</strain>
    </source>
</reference>